<dbReference type="Gene3D" id="3.30.160.60">
    <property type="entry name" value="Classic Zinc Finger"/>
    <property type="match status" value="1"/>
</dbReference>
<gene>
    <name evidence="2" type="ORF">GPUH_LOCUS11294</name>
</gene>
<dbReference type="Pfam" id="PF25429">
    <property type="entry name" value="zf-POGZ"/>
    <property type="match status" value="1"/>
</dbReference>
<reference evidence="2 3" key="2">
    <citation type="submission" date="2018-11" db="EMBL/GenBank/DDBJ databases">
        <authorList>
            <consortium name="Pathogen Informatics"/>
        </authorList>
    </citation>
    <scope>NUCLEOTIDE SEQUENCE [LARGE SCALE GENOMIC DNA]</scope>
</reference>
<evidence type="ECO:0000313" key="4">
    <source>
        <dbReference type="WBParaSite" id="GPUH_0001130701-mRNA-1"/>
    </source>
</evidence>
<protein>
    <submittedName>
        <fullName evidence="4">MYND-type domain-containing protein</fullName>
    </submittedName>
</protein>
<dbReference type="Proteomes" id="UP000271098">
    <property type="component" value="Unassembled WGS sequence"/>
</dbReference>
<sequence length="183" mass="21011">MWNKKARAKCVECGEMVKNVREHLKGAYRCRGCPYYTHCRSAWQRHTRVDCGKERGEVMRRSQKIIACAECGRSSCHDQSMLNHLLECGEGRAVVTNIVNDDDEFSIAQELKEAKMFGVIYEINSEEDDIGFWERLYDMTASSTAKANARLNRARLQSLKRMNMMSVFPLADMSRKVSQLDTA</sequence>
<dbReference type="GO" id="GO:0003677">
    <property type="term" value="F:DNA binding"/>
    <property type="evidence" value="ECO:0007669"/>
    <property type="project" value="UniProtKB-KW"/>
</dbReference>
<evidence type="ECO:0000259" key="1">
    <source>
        <dbReference type="Pfam" id="PF25429"/>
    </source>
</evidence>
<name>A0A183DRF3_9BILA</name>
<dbReference type="InterPro" id="IPR057618">
    <property type="entry name" value="Znf_POGZ/Z280C-D-like"/>
</dbReference>
<feature type="domain" description="POGZ/Z280C-D-like double Zinc finger" evidence="1">
    <location>
        <begin position="8"/>
        <end position="47"/>
    </location>
</feature>
<evidence type="ECO:0000313" key="2">
    <source>
        <dbReference type="EMBL" id="VDN18593.1"/>
    </source>
</evidence>
<accession>A0A183DRF3</accession>
<dbReference type="WBParaSite" id="GPUH_0001130701-mRNA-1">
    <property type="protein sequence ID" value="GPUH_0001130701-mRNA-1"/>
    <property type="gene ID" value="GPUH_0001130701"/>
</dbReference>
<keyword evidence="3" id="KW-1185">Reference proteome</keyword>
<dbReference type="EMBL" id="UYRT01078468">
    <property type="protein sequence ID" value="VDN18593.1"/>
    <property type="molecule type" value="Genomic_DNA"/>
</dbReference>
<proteinExistence type="predicted"/>
<evidence type="ECO:0000313" key="3">
    <source>
        <dbReference type="Proteomes" id="UP000271098"/>
    </source>
</evidence>
<dbReference type="AlphaFoldDB" id="A0A183DRF3"/>
<organism evidence="4">
    <name type="scientific">Gongylonema pulchrum</name>
    <dbReference type="NCBI Taxonomy" id="637853"/>
    <lineage>
        <taxon>Eukaryota</taxon>
        <taxon>Metazoa</taxon>
        <taxon>Ecdysozoa</taxon>
        <taxon>Nematoda</taxon>
        <taxon>Chromadorea</taxon>
        <taxon>Rhabditida</taxon>
        <taxon>Spirurina</taxon>
        <taxon>Spiruromorpha</taxon>
        <taxon>Spiruroidea</taxon>
        <taxon>Gongylonematidae</taxon>
        <taxon>Gongylonema</taxon>
    </lineage>
</organism>
<reference evidence="4" key="1">
    <citation type="submission" date="2016-06" db="UniProtKB">
        <authorList>
            <consortium name="WormBaseParasite"/>
        </authorList>
    </citation>
    <scope>IDENTIFICATION</scope>
</reference>